<dbReference type="PROSITE" id="PS50109">
    <property type="entry name" value="HIS_KIN"/>
    <property type="match status" value="1"/>
</dbReference>
<evidence type="ECO:0000256" key="3">
    <source>
        <dbReference type="ARBA" id="ARBA00022553"/>
    </source>
</evidence>
<feature type="region of interest" description="Disordered" evidence="8">
    <location>
        <begin position="1"/>
        <end position="35"/>
    </location>
</feature>
<evidence type="ECO:0000256" key="6">
    <source>
        <dbReference type="ARBA" id="ARBA00023012"/>
    </source>
</evidence>
<evidence type="ECO:0000256" key="4">
    <source>
        <dbReference type="ARBA" id="ARBA00022679"/>
    </source>
</evidence>
<dbReference type="GO" id="GO:0016020">
    <property type="term" value="C:membrane"/>
    <property type="evidence" value="ECO:0007669"/>
    <property type="project" value="UniProtKB-SubCell"/>
</dbReference>
<dbReference type="GO" id="GO:0000156">
    <property type="term" value="F:phosphorelay response regulator activity"/>
    <property type="evidence" value="ECO:0007669"/>
    <property type="project" value="TreeGrafter"/>
</dbReference>
<keyword evidence="6" id="KW-0902">Two-component regulatory system</keyword>
<dbReference type="GO" id="GO:0030295">
    <property type="term" value="F:protein kinase activator activity"/>
    <property type="evidence" value="ECO:0007669"/>
    <property type="project" value="TreeGrafter"/>
</dbReference>
<dbReference type="GO" id="GO:0007234">
    <property type="term" value="P:osmosensory signaling via phosphorelay pathway"/>
    <property type="evidence" value="ECO:0007669"/>
    <property type="project" value="TreeGrafter"/>
</dbReference>
<keyword evidence="7" id="KW-0472">Membrane</keyword>
<dbReference type="GO" id="GO:0000155">
    <property type="term" value="F:phosphorelay sensor kinase activity"/>
    <property type="evidence" value="ECO:0007669"/>
    <property type="project" value="InterPro"/>
</dbReference>
<dbReference type="InterPro" id="IPR035965">
    <property type="entry name" value="PAS-like_dom_sf"/>
</dbReference>
<dbReference type="EMBL" id="CP007139">
    <property type="protein sequence ID" value="AIE84174.1"/>
    <property type="molecule type" value="Genomic_DNA"/>
</dbReference>
<dbReference type="InterPro" id="IPR036097">
    <property type="entry name" value="HisK_dim/P_sf"/>
</dbReference>
<dbReference type="SUPFAM" id="SSF55874">
    <property type="entry name" value="ATPase domain of HSP90 chaperone/DNA topoisomerase II/histidine kinase"/>
    <property type="match status" value="1"/>
</dbReference>
<dbReference type="InterPro" id="IPR000014">
    <property type="entry name" value="PAS"/>
</dbReference>
<dbReference type="InterPro" id="IPR003661">
    <property type="entry name" value="HisK_dim/P_dom"/>
</dbReference>
<dbReference type="Pfam" id="PF02518">
    <property type="entry name" value="HATPase_c"/>
    <property type="match status" value="1"/>
</dbReference>
<dbReference type="InterPro" id="IPR013655">
    <property type="entry name" value="PAS_fold_3"/>
</dbReference>
<dbReference type="KEGG" id="fgi:OP10G_0806"/>
<dbReference type="InterPro" id="IPR036890">
    <property type="entry name" value="HATPase_C_sf"/>
</dbReference>
<dbReference type="InterPro" id="IPR050351">
    <property type="entry name" value="BphY/WalK/GraS-like"/>
</dbReference>
<evidence type="ECO:0000256" key="8">
    <source>
        <dbReference type="SAM" id="MobiDB-lite"/>
    </source>
</evidence>
<evidence type="ECO:0000256" key="1">
    <source>
        <dbReference type="ARBA" id="ARBA00000085"/>
    </source>
</evidence>
<dbReference type="HOGENOM" id="CLU_000445_114_71_0"/>
<dbReference type="AlphaFoldDB" id="A0A068NRF0"/>
<dbReference type="Gene3D" id="3.30.450.20">
    <property type="entry name" value="PAS domain"/>
    <property type="match status" value="1"/>
</dbReference>
<proteinExistence type="predicted"/>
<dbReference type="InterPro" id="IPR005467">
    <property type="entry name" value="His_kinase_dom"/>
</dbReference>
<evidence type="ECO:0000256" key="5">
    <source>
        <dbReference type="ARBA" id="ARBA00022777"/>
    </source>
</evidence>
<evidence type="ECO:0000313" key="12">
    <source>
        <dbReference type="Proteomes" id="UP000027982"/>
    </source>
</evidence>
<dbReference type="Pfam" id="PF08447">
    <property type="entry name" value="PAS_3"/>
    <property type="match status" value="1"/>
</dbReference>
<dbReference type="InterPro" id="IPR004358">
    <property type="entry name" value="Sig_transdc_His_kin-like_C"/>
</dbReference>
<dbReference type="InterPro" id="IPR000700">
    <property type="entry name" value="PAS-assoc_C"/>
</dbReference>
<sequence length="365" mass="41239">MGDIISNRTDPNEELGEPLRPSSDARVLRWNSGPDGERTFTGNGWRHFIGGDENNGAGWLAAVHPADSERTREQYRNAVQSRERFELDFRLRRQDGEYRWMLDRGEPDFGSNGEFSGFAGAAFDLTDWMEARKRAERNEASLQLLATDLESFTYSVSHDLRAPLRSILGYSKILLDEYGSSLASEAQDMMRRQMTAARRMESLISDLLESSRLGRREVVRSHFDFSALARDVADEICSRDWGCEAKFTIEPNLYADADPGLLRYVLQNLFENAVKYSKPTGRAEVSFGRTPEGAFFVRDSGVGFDMEYKDKLFKAFERLHSSSEFPGTGIGLYNVQKVVHRHGGSVWADSAPGKGATFYFTLGER</sequence>
<dbReference type="eggNOG" id="COG4251">
    <property type="taxonomic scope" value="Bacteria"/>
</dbReference>
<dbReference type="Pfam" id="PF00512">
    <property type="entry name" value="HisKA"/>
    <property type="match status" value="1"/>
</dbReference>
<protein>
    <recommendedName>
        <fullName evidence="2">histidine kinase</fullName>
        <ecNumber evidence="2">2.7.13.3</ecNumber>
    </recommendedName>
</protein>
<dbReference type="EC" id="2.7.13.3" evidence="2"/>
<dbReference type="PRINTS" id="PR00344">
    <property type="entry name" value="BCTRLSENSOR"/>
</dbReference>
<dbReference type="InterPro" id="IPR001610">
    <property type="entry name" value="PAC"/>
</dbReference>
<feature type="domain" description="Histidine kinase" evidence="9">
    <location>
        <begin position="155"/>
        <end position="365"/>
    </location>
</feature>
<evidence type="ECO:0000256" key="2">
    <source>
        <dbReference type="ARBA" id="ARBA00012438"/>
    </source>
</evidence>
<keyword evidence="3" id="KW-0597">Phosphoprotein</keyword>
<dbReference type="PANTHER" id="PTHR42878">
    <property type="entry name" value="TWO-COMPONENT HISTIDINE KINASE"/>
    <property type="match status" value="1"/>
</dbReference>
<accession>A0A068NRF0</accession>
<comment type="catalytic activity">
    <reaction evidence="1">
        <text>ATP + protein L-histidine = ADP + protein N-phospho-L-histidine.</text>
        <dbReference type="EC" id="2.7.13.3"/>
    </reaction>
</comment>
<dbReference type="FunFam" id="3.30.565.10:FF:000006">
    <property type="entry name" value="Sensor histidine kinase WalK"/>
    <property type="match status" value="1"/>
</dbReference>
<dbReference type="SMART" id="SM00387">
    <property type="entry name" value="HATPase_c"/>
    <property type="match status" value="1"/>
</dbReference>
<feature type="domain" description="PAC" evidence="10">
    <location>
        <begin position="85"/>
        <end position="137"/>
    </location>
</feature>
<evidence type="ECO:0000259" key="10">
    <source>
        <dbReference type="PROSITE" id="PS50113"/>
    </source>
</evidence>
<dbReference type="Proteomes" id="UP000027982">
    <property type="component" value="Chromosome"/>
</dbReference>
<evidence type="ECO:0000259" key="9">
    <source>
        <dbReference type="PROSITE" id="PS50109"/>
    </source>
</evidence>
<dbReference type="SMART" id="SM00388">
    <property type="entry name" value="HisKA"/>
    <property type="match status" value="1"/>
</dbReference>
<keyword evidence="4" id="KW-0808">Transferase</keyword>
<dbReference type="Gene3D" id="3.30.565.10">
    <property type="entry name" value="Histidine kinase-like ATPase, C-terminal domain"/>
    <property type="match status" value="1"/>
</dbReference>
<dbReference type="STRING" id="661478.OP10G_0806"/>
<keyword evidence="5 11" id="KW-0418">Kinase</keyword>
<dbReference type="InterPro" id="IPR003594">
    <property type="entry name" value="HATPase_dom"/>
</dbReference>
<dbReference type="SUPFAM" id="SSF55785">
    <property type="entry name" value="PYP-like sensor domain (PAS domain)"/>
    <property type="match status" value="1"/>
</dbReference>
<dbReference type="Gene3D" id="1.10.287.130">
    <property type="match status" value="1"/>
</dbReference>
<dbReference type="SMART" id="SM00086">
    <property type="entry name" value="PAC"/>
    <property type="match status" value="1"/>
</dbReference>
<dbReference type="PROSITE" id="PS50113">
    <property type="entry name" value="PAC"/>
    <property type="match status" value="1"/>
</dbReference>
<keyword evidence="12" id="KW-1185">Reference proteome</keyword>
<dbReference type="CDD" id="cd00082">
    <property type="entry name" value="HisKA"/>
    <property type="match status" value="1"/>
</dbReference>
<gene>
    <name evidence="11" type="ORF">OP10G_0806</name>
</gene>
<reference evidence="11 12" key="1">
    <citation type="journal article" date="2014" name="PLoS ONE">
        <title>The first complete genome sequence of the class fimbriimonadia in the phylum armatimonadetes.</title>
        <authorList>
            <person name="Hu Z.Y."/>
            <person name="Wang Y.Z."/>
            <person name="Im W.T."/>
            <person name="Wang S.Y."/>
            <person name="Zhao G.P."/>
            <person name="Zheng H.J."/>
            <person name="Quan Z.X."/>
        </authorList>
    </citation>
    <scope>NUCLEOTIDE SEQUENCE [LARGE SCALE GENOMIC DNA]</scope>
    <source>
        <strain evidence="11">Gsoil 348</strain>
    </source>
</reference>
<dbReference type="CDD" id="cd00130">
    <property type="entry name" value="PAS"/>
    <property type="match status" value="1"/>
</dbReference>
<evidence type="ECO:0000256" key="7">
    <source>
        <dbReference type="ARBA" id="ARBA00023136"/>
    </source>
</evidence>
<organism evidence="11 12">
    <name type="scientific">Fimbriimonas ginsengisoli Gsoil 348</name>
    <dbReference type="NCBI Taxonomy" id="661478"/>
    <lineage>
        <taxon>Bacteria</taxon>
        <taxon>Bacillati</taxon>
        <taxon>Armatimonadota</taxon>
        <taxon>Fimbriimonadia</taxon>
        <taxon>Fimbriimonadales</taxon>
        <taxon>Fimbriimonadaceae</taxon>
        <taxon>Fimbriimonas</taxon>
    </lineage>
</organism>
<dbReference type="PANTHER" id="PTHR42878:SF15">
    <property type="entry name" value="BACTERIOPHYTOCHROME"/>
    <property type="match status" value="1"/>
</dbReference>
<evidence type="ECO:0000313" key="11">
    <source>
        <dbReference type="EMBL" id="AIE84174.1"/>
    </source>
</evidence>
<name>A0A068NRF0_FIMGI</name>
<dbReference type="NCBIfam" id="TIGR00229">
    <property type="entry name" value="sensory_box"/>
    <property type="match status" value="1"/>
</dbReference>
<dbReference type="SUPFAM" id="SSF47384">
    <property type="entry name" value="Homodimeric domain of signal transducing histidine kinase"/>
    <property type="match status" value="1"/>
</dbReference>